<dbReference type="GO" id="GO:0006654">
    <property type="term" value="P:phosphatidic acid biosynthetic process"/>
    <property type="evidence" value="ECO:0007669"/>
    <property type="project" value="TreeGrafter"/>
</dbReference>
<evidence type="ECO:0000259" key="4">
    <source>
        <dbReference type="SMART" id="SM00563"/>
    </source>
</evidence>
<dbReference type="SUPFAM" id="SSF69593">
    <property type="entry name" value="Glycerol-3-phosphate (1)-acyltransferase"/>
    <property type="match status" value="1"/>
</dbReference>
<dbReference type="RefSeq" id="XP_028534483.1">
    <property type="nucleotide sequence ID" value="XM_028678166.1"/>
</dbReference>
<keyword evidence="1 5" id="KW-0808">Transferase</keyword>
<dbReference type="EC" id="2.3.1.51" evidence="5"/>
<accession>A0A1J1H991</accession>
<feature type="transmembrane region" description="Helical" evidence="3">
    <location>
        <begin position="58"/>
        <end position="80"/>
    </location>
</feature>
<reference evidence="5 6" key="1">
    <citation type="submission" date="2015-04" db="EMBL/GenBank/DDBJ databases">
        <authorList>
            <consortium name="Pathogen Informatics"/>
        </authorList>
    </citation>
    <scope>NUCLEOTIDE SEQUENCE [LARGE SCALE GENOMIC DNA]</scope>
    <source>
        <strain evidence="5 6">SGS1</strain>
    </source>
</reference>
<dbReference type="GO" id="GO:0005783">
    <property type="term" value="C:endoplasmic reticulum"/>
    <property type="evidence" value="ECO:0007669"/>
    <property type="project" value="TreeGrafter"/>
</dbReference>
<proteinExistence type="predicted"/>
<dbReference type="GeneID" id="39737612"/>
<protein>
    <submittedName>
        <fullName evidence="5">1-acyl-sn-glycerol-3-phosphate acyltransferase, putative</fullName>
        <ecNumber evidence="5">2.3.1.51</ecNumber>
    </submittedName>
</protein>
<dbReference type="GO" id="GO:0003841">
    <property type="term" value="F:1-acylglycerol-3-phosphate O-acyltransferase activity"/>
    <property type="evidence" value="ECO:0007669"/>
    <property type="project" value="UniProtKB-EC"/>
</dbReference>
<keyword evidence="3" id="KW-0472">Membrane</keyword>
<feature type="domain" description="Phospholipid/glycerol acyltransferase" evidence="4">
    <location>
        <begin position="97"/>
        <end position="220"/>
    </location>
</feature>
<keyword evidence="6" id="KW-1185">Reference proteome</keyword>
<evidence type="ECO:0000256" key="1">
    <source>
        <dbReference type="ARBA" id="ARBA00022679"/>
    </source>
</evidence>
<keyword evidence="2 5" id="KW-0012">Acyltransferase</keyword>
<keyword evidence="3" id="KW-0812">Transmembrane</keyword>
<dbReference type="InterPro" id="IPR002123">
    <property type="entry name" value="Plipid/glycerol_acylTrfase"/>
</dbReference>
<dbReference type="VEuPathDB" id="PlasmoDB:PRELSG_1236700"/>
<organism evidence="5 6">
    <name type="scientific">Plasmodium relictum</name>
    <dbReference type="NCBI Taxonomy" id="85471"/>
    <lineage>
        <taxon>Eukaryota</taxon>
        <taxon>Sar</taxon>
        <taxon>Alveolata</taxon>
        <taxon>Apicomplexa</taxon>
        <taxon>Aconoidasida</taxon>
        <taxon>Haemosporida</taxon>
        <taxon>Plasmodiidae</taxon>
        <taxon>Plasmodium</taxon>
        <taxon>Plasmodium (Haemamoeba)</taxon>
    </lineage>
</organism>
<dbReference type="Pfam" id="PF01553">
    <property type="entry name" value="Acyltransferase"/>
    <property type="match status" value="1"/>
</dbReference>
<evidence type="ECO:0000313" key="5">
    <source>
        <dbReference type="EMBL" id="CRH01483.1"/>
    </source>
</evidence>
<dbReference type="OrthoDB" id="417078at2759"/>
<gene>
    <name evidence="5" type="primary">LPAAT</name>
    <name evidence="5" type="ORF">PRELSG_1236700</name>
</gene>
<dbReference type="EMBL" id="LN835307">
    <property type="protein sequence ID" value="CRH01483.1"/>
    <property type="molecule type" value="Genomic_DNA"/>
</dbReference>
<dbReference type="PANTHER" id="PTHR10434">
    <property type="entry name" value="1-ACYL-SN-GLYCEROL-3-PHOSPHATE ACYLTRANSFERASE"/>
    <property type="match status" value="1"/>
</dbReference>
<dbReference type="KEGG" id="prel:PRELSG_1236700"/>
<evidence type="ECO:0000256" key="2">
    <source>
        <dbReference type="ARBA" id="ARBA00023315"/>
    </source>
</evidence>
<dbReference type="SMART" id="SM00563">
    <property type="entry name" value="PlsC"/>
    <property type="match status" value="1"/>
</dbReference>
<name>A0A1J1H991_PLARL</name>
<evidence type="ECO:0000313" key="6">
    <source>
        <dbReference type="Proteomes" id="UP000220158"/>
    </source>
</evidence>
<sequence length="292" mass="33984">MEKEKKKKEQNTNFYLRVFISFYIFSLILISLVISLSSQLIACVLFFPLFLYSKRARLLILGACFKYCCYFVCSPLNPFWKIRVIRRCKENYKPTRTLLIINHLSSVDPWIISACTLPWEMKFVFKSTLFRIPIAGQSLFLSGDIPIYFTKEKGGWAIKPGGKEKLMKICREYQDLNIGTAVFPEGTRSLTGQLQLFKSGFFRFAIENNCEILPCALHGTNKVWPVKSKLLDKGTMYFSFGEPFRPTPDMTYQELKDKTRNAIFDLIKEFPDYDPEKDKLLNEYSRVRGHGL</sequence>
<evidence type="ECO:0000256" key="3">
    <source>
        <dbReference type="SAM" id="Phobius"/>
    </source>
</evidence>
<dbReference type="AlphaFoldDB" id="A0A1J1H991"/>
<feature type="transmembrane region" description="Helical" evidence="3">
    <location>
        <begin position="20"/>
        <end position="52"/>
    </location>
</feature>
<dbReference type="Proteomes" id="UP000220158">
    <property type="component" value="Chromosome 12"/>
</dbReference>
<dbReference type="CDD" id="cd07989">
    <property type="entry name" value="LPLAT_AGPAT-like"/>
    <property type="match status" value="1"/>
</dbReference>
<dbReference type="OMA" id="RIYMFNH"/>
<keyword evidence="3" id="KW-1133">Transmembrane helix</keyword>
<dbReference type="PANTHER" id="PTHR10434:SF11">
    <property type="entry name" value="1-ACYL-SN-GLYCEROL-3-PHOSPHATE ACYLTRANSFERASE"/>
    <property type="match status" value="1"/>
</dbReference>